<organism evidence="2 3">
    <name type="scientific">Microlunatus sagamiharensis</name>
    <dbReference type="NCBI Taxonomy" id="546874"/>
    <lineage>
        <taxon>Bacteria</taxon>
        <taxon>Bacillati</taxon>
        <taxon>Actinomycetota</taxon>
        <taxon>Actinomycetes</taxon>
        <taxon>Propionibacteriales</taxon>
        <taxon>Propionibacteriaceae</taxon>
        <taxon>Microlunatus</taxon>
    </lineage>
</organism>
<protein>
    <submittedName>
        <fullName evidence="2">DNA-binding transcriptional regulator of sugar metabolism, DeoR/GlpR family</fullName>
    </submittedName>
</protein>
<dbReference type="OrthoDB" id="7688673at2"/>
<dbReference type="PANTHER" id="PTHR30363">
    <property type="entry name" value="HTH-TYPE TRANSCRIPTIONAL REGULATOR SRLR-RELATED"/>
    <property type="match status" value="1"/>
</dbReference>
<dbReference type="Proteomes" id="UP000198825">
    <property type="component" value="Chromosome I"/>
</dbReference>
<keyword evidence="3" id="KW-1185">Reference proteome</keyword>
<gene>
    <name evidence="2" type="ORF">SAMN04488544_1167</name>
</gene>
<dbReference type="SMART" id="SM01134">
    <property type="entry name" value="DeoRC"/>
    <property type="match status" value="1"/>
</dbReference>
<proteinExistence type="predicted"/>
<feature type="domain" description="DeoR-like transcriptional repressor C-terminal sensor" evidence="1">
    <location>
        <begin position="37"/>
        <end position="175"/>
    </location>
</feature>
<dbReference type="InterPro" id="IPR050313">
    <property type="entry name" value="Carb_Metab_HTH_regulators"/>
</dbReference>
<sequence length="179" mass="18554">MRAPRGGQEISVASLSEVTGVSSITIRRASPTWRRPACSAAQLVADDESVIVDNGTTRYAVALRLAGRPLTTLALSLHAAAALAAVPGCEVVVPGGTVETDSLACTGTQVLETIRSMHVDVTVLGACLASPLTGLTSTSLKDARVKRAAIDAATRRRVLVVSADKLTRTSSFRLGSRTS</sequence>
<accession>A0A1H2LZX4</accession>
<evidence type="ECO:0000259" key="1">
    <source>
        <dbReference type="Pfam" id="PF00455"/>
    </source>
</evidence>
<dbReference type="RefSeq" id="WP_157719822.1">
    <property type="nucleotide sequence ID" value="NZ_LT629799.1"/>
</dbReference>
<dbReference type="EMBL" id="LT629799">
    <property type="protein sequence ID" value="SDU86553.1"/>
    <property type="molecule type" value="Genomic_DNA"/>
</dbReference>
<dbReference type="Pfam" id="PF00455">
    <property type="entry name" value="DeoRC"/>
    <property type="match status" value="1"/>
</dbReference>
<dbReference type="SUPFAM" id="SSF100950">
    <property type="entry name" value="NagB/RpiA/CoA transferase-like"/>
    <property type="match status" value="1"/>
</dbReference>
<reference evidence="3" key="1">
    <citation type="submission" date="2016-10" db="EMBL/GenBank/DDBJ databases">
        <authorList>
            <person name="Varghese N."/>
            <person name="Submissions S."/>
        </authorList>
    </citation>
    <scope>NUCLEOTIDE SEQUENCE [LARGE SCALE GENOMIC DNA]</scope>
    <source>
        <strain evidence="3">DSM 21743</strain>
    </source>
</reference>
<dbReference type="AlphaFoldDB" id="A0A1H2LZX4"/>
<dbReference type="InterPro" id="IPR037171">
    <property type="entry name" value="NagB/RpiA_transferase-like"/>
</dbReference>
<name>A0A1H2LZX4_9ACTN</name>
<dbReference type="PANTHER" id="PTHR30363:SF44">
    <property type="entry name" value="AGA OPERON TRANSCRIPTIONAL REPRESSOR-RELATED"/>
    <property type="match status" value="1"/>
</dbReference>
<evidence type="ECO:0000313" key="2">
    <source>
        <dbReference type="EMBL" id="SDU86553.1"/>
    </source>
</evidence>
<dbReference type="GO" id="GO:0003677">
    <property type="term" value="F:DNA binding"/>
    <property type="evidence" value="ECO:0007669"/>
    <property type="project" value="UniProtKB-KW"/>
</dbReference>
<keyword evidence="2" id="KW-0238">DNA-binding</keyword>
<dbReference type="STRING" id="546874.SAMN04488544_1167"/>
<evidence type="ECO:0000313" key="3">
    <source>
        <dbReference type="Proteomes" id="UP000198825"/>
    </source>
</evidence>
<dbReference type="InterPro" id="IPR014036">
    <property type="entry name" value="DeoR-like_C"/>
</dbReference>